<dbReference type="AlphaFoldDB" id="D6PBI9"/>
<proteinExistence type="predicted"/>
<reference evidence="1" key="1">
    <citation type="journal article" date="2010" name="ISME J.">
        <title>Metagenome of the Mediterranean deep chlorophyll maximum studied by direct and fosmid library 454 pyrosequencing.</title>
        <authorList>
            <person name="Ghai R."/>
            <person name="Martin-Cuadrado A.B."/>
            <person name="Molto A.G."/>
            <person name="Heredia I.G."/>
            <person name="Cabrera R."/>
            <person name="Martin J."/>
            <person name="Verdu M."/>
            <person name="Deschamps P."/>
            <person name="Moreira D."/>
            <person name="Lopez-Garcia P."/>
            <person name="Mira A."/>
            <person name="Rodriguez-Valera F."/>
        </authorList>
    </citation>
    <scope>NUCLEOTIDE SEQUENCE</scope>
</reference>
<name>D6PBI9_9ARCH</name>
<organism evidence="1">
    <name type="scientific">uncultured archaeon MedDCM-OCT-S05-C32</name>
    <dbReference type="NCBI Taxonomy" id="743090"/>
    <lineage>
        <taxon>Archaea</taxon>
        <taxon>environmental samples</taxon>
    </lineage>
</organism>
<sequence>MSAANNIHAMYGHTNFDAAGTGMYVRAAYANVNRIMKMSMISDKRYCSELNTEGHAKLSTN</sequence>
<protein>
    <submittedName>
        <fullName evidence="1">Uncharacterized protein</fullName>
    </submittedName>
</protein>
<evidence type="ECO:0000313" key="1">
    <source>
        <dbReference type="EMBL" id="ADD93090.1"/>
    </source>
</evidence>
<accession>D6PBI9</accession>
<dbReference type="EMBL" id="GU942964">
    <property type="protein sequence ID" value="ADD93090.1"/>
    <property type="molecule type" value="Genomic_DNA"/>
</dbReference>